<keyword evidence="1" id="KW-0472">Membrane</keyword>
<feature type="transmembrane region" description="Helical" evidence="1">
    <location>
        <begin position="100"/>
        <end position="121"/>
    </location>
</feature>
<evidence type="ECO:0000256" key="1">
    <source>
        <dbReference type="SAM" id="Phobius"/>
    </source>
</evidence>
<reference evidence="2 3" key="1">
    <citation type="submission" date="2016-11" db="EMBL/GenBank/DDBJ databases">
        <authorList>
            <person name="Jaros S."/>
            <person name="Januszkiewicz K."/>
            <person name="Wedrychowicz H."/>
        </authorList>
    </citation>
    <scope>NUCLEOTIDE SEQUENCE [LARGE SCALE GENOMIC DNA]</scope>
    <source>
        <strain evidence="2 3">DSM 46144</strain>
    </source>
</reference>
<dbReference type="STRING" id="134849.SAMN05443668_11616"/>
<sequence>MGGPSQLAGLAAGLGAVASAIAGAIQATRPTDTDPLIDGGEHVGLTLVALALVLWIPGYLRLTDGTSRVGRAGGVAAAIGCALLAFGMTATNLHGQDYSWFPAVAVPANLLWLVGSILLAVGTWRARTLPKPLAAALPVIWLTSIILSQLGGNLIAGALWGVLAYRMATARDRVAAQRLG</sequence>
<feature type="transmembrane region" description="Helical" evidence="1">
    <location>
        <begin position="133"/>
        <end position="163"/>
    </location>
</feature>
<dbReference type="AlphaFoldDB" id="A0A1M7RK14"/>
<evidence type="ECO:0000313" key="2">
    <source>
        <dbReference type="EMBL" id="SHN46480.1"/>
    </source>
</evidence>
<feature type="transmembrane region" description="Helical" evidence="1">
    <location>
        <begin position="43"/>
        <end position="60"/>
    </location>
</feature>
<proteinExistence type="predicted"/>
<keyword evidence="3" id="KW-1185">Reference proteome</keyword>
<keyword evidence="1" id="KW-0812">Transmembrane</keyword>
<accession>A0A1M7RK14</accession>
<dbReference type="EMBL" id="FRCS01000016">
    <property type="protein sequence ID" value="SHN46480.1"/>
    <property type="molecule type" value="Genomic_DNA"/>
</dbReference>
<gene>
    <name evidence="2" type="ORF">SAMN05443668_11616</name>
</gene>
<name>A0A1M7RK14_9ACTN</name>
<evidence type="ECO:0000313" key="3">
    <source>
        <dbReference type="Proteomes" id="UP000184440"/>
    </source>
</evidence>
<organism evidence="2 3">
    <name type="scientific">Cryptosporangium aurantiacum</name>
    <dbReference type="NCBI Taxonomy" id="134849"/>
    <lineage>
        <taxon>Bacteria</taxon>
        <taxon>Bacillati</taxon>
        <taxon>Actinomycetota</taxon>
        <taxon>Actinomycetes</taxon>
        <taxon>Cryptosporangiales</taxon>
        <taxon>Cryptosporangiaceae</taxon>
        <taxon>Cryptosporangium</taxon>
    </lineage>
</organism>
<dbReference type="Proteomes" id="UP000184440">
    <property type="component" value="Unassembled WGS sequence"/>
</dbReference>
<keyword evidence="1" id="KW-1133">Transmembrane helix</keyword>
<feature type="transmembrane region" description="Helical" evidence="1">
    <location>
        <begin position="72"/>
        <end position="94"/>
    </location>
</feature>
<protein>
    <submittedName>
        <fullName evidence="2">Uncharacterized protein</fullName>
    </submittedName>
</protein>